<accession>A0A4U5P0F9</accession>
<evidence type="ECO:0000256" key="1">
    <source>
        <dbReference type="SAM" id="MobiDB-lite"/>
    </source>
</evidence>
<dbReference type="AlphaFoldDB" id="A0A4U5P0F9"/>
<evidence type="ECO:0000313" key="3">
    <source>
        <dbReference type="Proteomes" id="UP000298663"/>
    </source>
</evidence>
<reference evidence="2 3" key="2">
    <citation type="journal article" date="2019" name="G3 (Bethesda)">
        <title>Hybrid Assembly of the Genome of the Entomopathogenic Nematode Steinernema carpocapsae Identifies the X-Chromosome.</title>
        <authorList>
            <person name="Serra L."/>
            <person name="Macchietto M."/>
            <person name="Macias-Munoz A."/>
            <person name="McGill C.J."/>
            <person name="Rodriguez I.M."/>
            <person name="Rodriguez B."/>
            <person name="Murad R."/>
            <person name="Mortazavi A."/>
        </authorList>
    </citation>
    <scope>NUCLEOTIDE SEQUENCE [LARGE SCALE GENOMIC DNA]</scope>
    <source>
        <strain evidence="2 3">ALL</strain>
    </source>
</reference>
<name>A0A4U5P0F9_STECR</name>
<feature type="compositionally biased region" description="Basic residues" evidence="1">
    <location>
        <begin position="56"/>
        <end position="70"/>
    </location>
</feature>
<sequence length="151" mass="16489">MTRRQSSRCSTRCSKTTIAIGVNEDPDAKKKYTCKQMAAYCIKHSDIQREKETARNHRNPSLRNRRKKKYWSNNAPLKASEDTALTSGVAPCSHNNTCIPALRITAAPALWPTIPARRCASVPRPARSVSLDVAALLAIAPATAASASSRN</sequence>
<feature type="region of interest" description="Disordered" evidence="1">
    <location>
        <begin position="48"/>
        <end position="76"/>
    </location>
</feature>
<keyword evidence="3" id="KW-1185">Reference proteome</keyword>
<reference evidence="2 3" key="1">
    <citation type="journal article" date="2015" name="Genome Biol.">
        <title>Comparative genomics of Steinernema reveals deeply conserved gene regulatory networks.</title>
        <authorList>
            <person name="Dillman A.R."/>
            <person name="Macchietto M."/>
            <person name="Porter C.F."/>
            <person name="Rogers A."/>
            <person name="Williams B."/>
            <person name="Antoshechkin I."/>
            <person name="Lee M.M."/>
            <person name="Goodwin Z."/>
            <person name="Lu X."/>
            <person name="Lewis E.E."/>
            <person name="Goodrich-Blair H."/>
            <person name="Stock S.P."/>
            <person name="Adams B.J."/>
            <person name="Sternberg P.W."/>
            <person name="Mortazavi A."/>
        </authorList>
    </citation>
    <scope>NUCLEOTIDE SEQUENCE [LARGE SCALE GENOMIC DNA]</scope>
    <source>
        <strain evidence="2 3">ALL</strain>
    </source>
</reference>
<proteinExistence type="predicted"/>
<organism evidence="2 3">
    <name type="scientific">Steinernema carpocapsae</name>
    <name type="common">Entomopathogenic nematode</name>
    <dbReference type="NCBI Taxonomy" id="34508"/>
    <lineage>
        <taxon>Eukaryota</taxon>
        <taxon>Metazoa</taxon>
        <taxon>Ecdysozoa</taxon>
        <taxon>Nematoda</taxon>
        <taxon>Chromadorea</taxon>
        <taxon>Rhabditida</taxon>
        <taxon>Tylenchina</taxon>
        <taxon>Panagrolaimomorpha</taxon>
        <taxon>Strongyloidoidea</taxon>
        <taxon>Steinernematidae</taxon>
        <taxon>Steinernema</taxon>
    </lineage>
</organism>
<dbReference type="Proteomes" id="UP000298663">
    <property type="component" value="Unassembled WGS sequence"/>
</dbReference>
<protein>
    <submittedName>
        <fullName evidence="2">Uncharacterized protein</fullName>
    </submittedName>
</protein>
<dbReference type="EMBL" id="AZBU02000003">
    <property type="protein sequence ID" value="TKR89408.1"/>
    <property type="molecule type" value="Genomic_DNA"/>
</dbReference>
<gene>
    <name evidence="2" type="ORF">L596_013514</name>
</gene>
<comment type="caution">
    <text evidence="2">The sequence shown here is derived from an EMBL/GenBank/DDBJ whole genome shotgun (WGS) entry which is preliminary data.</text>
</comment>
<evidence type="ECO:0000313" key="2">
    <source>
        <dbReference type="EMBL" id="TKR89408.1"/>
    </source>
</evidence>